<dbReference type="EMBL" id="JAMKBJ010000015">
    <property type="protein sequence ID" value="MCZ8538320.1"/>
    <property type="molecule type" value="Genomic_DNA"/>
</dbReference>
<keyword evidence="1" id="KW-0812">Transmembrane</keyword>
<reference evidence="2" key="1">
    <citation type="submission" date="2022-05" db="EMBL/GenBank/DDBJ databases">
        <authorList>
            <person name="Colautti A."/>
            <person name="Iacumin L."/>
        </authorList>
    </citation>
    <scope>NUCLEOTIDE SEQUENCE</scope>
    <source>
        <strain evidence="2">SK 55</strain>
    </source>
</reference>
<dbReference type="RefSeq" id="WP_269927393.1">
    <property type="nucleotide sequence ID" value="NZ_JAMKBJ010000015.1"/>
</dbReference>
<keyword evidence="3" id="KW-1185">Reference proteome</keyword>
<keyword evidence="1" id="KW-0472">Membrane</keyword>
<keyword evidence="1" id="KW-1133">Transmembrane helix</keyword>
<comment type="caution">
    <text evidence="2">The sequence shown here is derived from an EMBL/GenBank/DDBJ whole genome shotgun (WGS) entry which is preliminary data.</text>
</comment>
<evidence type="ECO:0000256" key="1">
    <source>
        <dbReference type="SAM" id="Phobius"/>
    </source>
</evidence>
<evidence type="ECO:0000313" key="2">
    <source>
        <dbReference type="EMBL" id="MCZ8538320.1"/>
    </source>
</evidence>
<sequence>MKNQQKIVRNSKKLIMGIGLMVLVMILNFPFPHAEPFVAGNASAMNIPIMDRDGYKYGGLLLLVLFILGVYLLASSLERYRARLVILAIALYAILPFFFINIYQNTVASGIYAIHYESDSSQCEFEKLDETRMKVQCQLPFENLSEKAVTFDVSFANQVLFEERFNVIPLINENGPYPVTLQGHESKLVFIKTEVELSKLKGLSGGTAHQVHIEISEGNKMRRL</sequence>
<gene>
    <name evidence="2" type="ORF">M9R32_14075</name>
</gene>
<dbReference type="Proteomes" id="UP001152173">
    <property type="component" value="Unassembled WGS sequence"/>
</dbReference>
<feature type="transmembrane region" description="Helical" evidence="1">
    <location>
        <begin position="14"/>
        <end position="34"/>
    </location>
</feature>
<evidence type="ECO:0000313" key="3">
    <source>
        <dbReference type="Proteomes" id="UP001152173"/>
    </source>
</evidence>
<organism evidence="2 3">
    <name type="scientific">Paenisporosarcina quisquiliarum</name>
    <dbReference type="NCBI Taxonomy" id="365346"/>
    <lineage>
        <taxon>Bacteria</taxon>
        <taxon>Bacillati</taxon>
        <taxon>Bacillota</taxon>
        <taxon>Bacilli</taxon>
        <taxon>Bacillales</taxon>
        <taxon>Caryophanaceae</taxon>
        <taxon>Paenisporosarcina</taxon>
    </lineage>
</organism>
<feature type="transmembrane region" description="Helical" evidence="1">
    <location>
        <begin position="85"/>
        <end position="103"/>
    </location>
</feature>
<dbReference type="AlphaFoldDB" id="A0A9X3RDZ7"/>
<proteinExistence type="predicted"/>
<feature type="transmembrane region" description="Helical" evidence="1">
    <location>
        <begin position="54"/>
        <end position="73"/>
    </location>
</feature>
<accession>A0A9X3RDZ7</accession>
<name>A0A9X3RDZ7_9BACL</name>
<protein>
    <submittedName>
        <fullName evidence="2">Uncharacterized protein</fullName>
    </submittedName>
</protein>